<sequence>MVDVEPQDLVIGISFARYTKQTIDGLQFAKERGAQTLAITDTNTSPLVRYGDTVLLAHRDMAYFIDSLAAPLSLINAIIIAVSAENPEHTKHRLAEMEELWRMHEVYYIE</sequence>
<dbReference type="InterPro" id="IPR047640">
    <property type="entry name" value="RpiR-like"/>
</dbReference>
<accession>A0A645JPU7</accession>
<dbReference type="PROSITE" id="PS51464">
    <property type="entry name" value="SIS"/>
    <property type="match status" value="1"/>
</dbReference>
<comment type="caution">
    <text evidence="3">The sequence shown here is derived from an EMBL/GenBank/DDBJ whole genome shotgun (WGS) entry which is preliminary data.</text>
</comment>
<organism evidence="3">
    <name type="scientific">bioreactor metagenome</name>
    <dbReference type="NCBI Taxonomy" id="1076179"/>
    <lineage>
        <taxon>unclassified sequences</taxon>
        <taxon>metagenomes</taxon>
        <taxon>ecological metagenomes</taxon>
    </lineage>
</organism>
<keyword evidence="1" id="KW-0472">Membrane</keyword>
<reference evidence="3" key="1">
    <citation type="submission" date="2019-08" db="EMBL/GenBank/DDBJ databases">
        <authorList>
            <person name="Kucharzyk K."/>
            <person name="Murdoch R.W."/>
            <person name="Higgins S."/>
            <person name="Loffler F."/>
        </authorList>
    </citation>
    <scope>NUCLEOTIDE SEQUENCE</scope>
</reference>
<dbReference type="Gene3D" id="3.40.50.10490">
    <property type="entry name" value="Glucose-6-phosphate isomerase like protein, domain 1"/>
    <property type="match status" value="1"/>
</dbReference>
<dbReference type="InterPro" id="IPR001347">
    <property type="entry name" value="SIS_dom"/>
</dbReference>
<dbReference type="Pfam" id="PF01380">
    <property type="entry name" value="SIS"/>
    <property type="match status" value="1"/>
</dbReference>
<protein>
    <recommendedName>
        <fullName evidence="2">SIS domain-containing protein</fullName>
    </recommendedName>
</protein>
<dbReference type="SUPFAM" id="SSF53697">
    <property type="entry name" value="SIS domain"/>
    <property type="match status" value="1"/>
</dbReference>
<feature type="transmembrane region" description="Helical" evidence="1">
    <location>
        <begin position="61"/>
        <end position="84"/>
    </location>
</feature>
<dbReference type="PANTHER" id="PTHR30514:SF18">
    <property type="entry name" value="RPIR-FAMILY TRANSCRIPTIONAL REGULATOR"/>
    <property type="match status" value="1"/>
</dbReference>
<dbReference type="GO" id="GO:0003700">
    <property type="term" value="F:DNA-binding transcription factor activity"/>
    <property type="evidence" value="ECO:0007669"/>
    <property type="project" value="InterPro"/>
</dbReference>
<dbReference type="AlphaFoldDB" id="A0A645JPU7"/>
<dbReference type="PANTHER" id="PTHR30514">
    <property type="entry name" value="GLUCOKINASE"/>
    <property type="match status" value="1"/>
</dbReference>
<keyword evidence="1" id="KW-1133">Transmembrane helix</keyword>
<proteinExistence type="predicted"/>
<keyword evidence="1" id="KW-0812">Transmembrane</keyword>
<evidence type="ECO:0000259" key="2">
    <source>
        <dbReference type="PROSITE" id="PS51464"/>
    </source>
</evidence>
<dbReference type="GO" id="GO:0097367">
    <property type="term" value="F:carbohydrate derivative binding"/>
    <property type="evidence" value="ECO:0007669"/>
    <property type="project" value="InterPro"/>
</dbReference>
<gene>
    <name evidence="3" type="ORF">SDC9_212849</name>
</gene>
<dbReference type="EMBL" id="VSSQ01146889">
    <property type="protein sequence ID" value="MPN65070.1"/>
    <property type="molecule type" value="Genomic_DNA"/>
</dbReference>
<evidence type="ECO:0000256" key="1">
    <source>
        <dbReference type="SAM" id="Phobius"/>
    </source>
</evidence>
<feature type="domain" description="SIS" evidence="2">
    <location>
        <begin position="1"/>
        <end position="90"/>
    </location>
</feature>
<dbReference type="InterPro" id="IPR035472">
    <property type="entry name" value="RpiR-like_SIS"/>
</dbReference>
<name>A0A645JPU7_9ZZZZ</name>
<evidence type="ECO:0000313" key="3">
    <source>
        <dbReference type="EMBL" id="MPN65070.1"/>
    </source>
</evidence>
<dbReference type="GO" id="GO:1901135">
    <property type="term" value="P:carbohydrate derivative metabolic process"/>
    <property type="evidence" value="ECO:0007669"/>
    <property type="project" value="InterPro"/>
</dbReference>
<dbReference type="GO" id="GO:0003677">
    <property type="term" value="F:DNA binding"/>
    <property type="evidence" value="ECO:0007669"/>
    <property type="project" value="InterPro"/>
</dbReference>
<dbReference type="CDD" id="cd05013">
    <property type="entry name" value="SIS_RpiR"/>
    <property type="match status" value="1"/>
</dbReference>
<dbReference type="InterPro" id="IPR046348">
    <property type="entry name" value="SIS_dom_sf"/>
</dbReference>